<evidence type="ECO:0000259" key="2">
    <source>
        <dbReference type="Pfam" id="PF24410"/>
    </source>
</evidence>
<protein>
    <recommendedName>
        <fullName evidence="5">ATP-binding protein</fullName>
    </recommendedName>
</protein>
<evidence type="ECO:0000313" key="3">
    <source>
        <dbReference type="EMBL" id="PNE33640.1"/>
    </source>
</evidence>
<organism evidence="3 4">
    <name type="scientific">Streptomyces eurocidicus</name>
    <name type="common">Streptoverticillium eurocidicus</name>
    <dbReference type="NCBI Taxonomy" id="66423"/>
    <lineage>
        <taxon>Bacteria</taxon>
        <taxon>Bacillati</taxon>
        <taxon>Actinomycetota</taxon>
        <taxon>Actinomycetes</taxon>
        <taxon>Kitasatosporales</taxon>
        <taxon>Streptomycetaceae</taxon>
        <taxon>Streptomyces</taxon>
    </lineage>
</organism>
<feature type="domain" description="wHTH-Hsp90 Na associated" evidence="2">
    <location>
        <begin position="1277"/>
        <end position="1325"/>
    </location>
</feature>
<dbReference type="InterPro" id="IPR056507">
    <property type="entry name" value="wHTH-HSP90_Na-assoc"/>
</dbReference>
<evidence type="ECO:0008006" key="5">
    <source>
        <dbReference type="Google" id="ProtNLM"/>
    </source>
</evidence>
<keyword evidence="4" id="KW-1185">Reference proteome</keyword>
<feature type="domain" description="wHTH-Hsp90 Na associated" evidence="2">
    <location>
        <begin position="1081"/>
        <end position="1134"/>
    </location>
</feature>
<reference evidence="4" key="1">
    <citation type="submission" date="2015-07" db="EMBL/GenBank/DDBJ databases">
        <authorList>
            <person name="Graham D.E."/>
            <person name="Giannone R.J."/>
            <person name="Gulvik C.A."/>
            <person name="Hettich R.L."/>
            <person name="Klingeman D.M."/>
            <person name="Mahan K.M."/>
            <person name="Parry R.J."/>
            <person name="Spain J.C."/>
        </authorList>
    </citation>
    <scope>NUCLEOTIDE SEQUENCE [LARGE SCALE GENOMIC DNA]</scope>
    <source>
        <strain evidence="4">ATCC 27428</strain>
    </source>
</reference>
<feature type="domain" description="wHTH-Hsp90 Na associated" evidence="2">
    <location>
        <begin position="1008"/>
        <end position="1069"/>
    </location>
</feature>
<dbReference type="Proteomes" id="UP000235945">
    <property type="component" value="Unassembled WGS sequence"/>
</dbReference>
<dbReference type="InterPro" id="IPR056506">
    <property type="entry name" value="iHD-CE"/>
</dbReference>
<dbReference type="Pfam" id="PF24401">
    <property type="entry name" value="iHD-CE"/>
    <property type="match status" value="1"/>
</dbReference>
<dbReference type="Gene3D" id="3.30.565.10">
    <property type="entry name" value="Histidine kinase-like ATPase, C-terminal domain"/>
    <property type="match status" value="1"/>
</dbReference>
<feature type="domain" description="iHD-CE" evidence="1">
    <location>
        <begin position="125"/>
        <end position="467"/>
    </location>
</feature>
<gene>
    <name evidence="3" type="ORF">AF335_12440</name>
</gene>
<dbReference type="SUPFAM" id="SSF55874">
    <property type="entry name" value="ATPase domain of HSP90 chaperone/DNA topoisomerase II/histidine kinase"/>
    <property type="match status" value="1"/>
</dbReference>
<feature type="domain" description="wHTH-Hsp90 Na associated" evidence="2">
    <location>
        <begin position="1360"/>
        <end position="1392"/>
    </location>
</feature>
<evidence type="ECO:0000259" key="1">
    <source>
        <dbReference type="Pfam" id="PF24401"/>
    </source>
</evidence>
<comment type="caution">
    <text evidence="3">The sequence shown here is derived from an EMBL/GenBank/DDBJ whole genome shotgun (WGS) entry which is preliminary data.</text>
</comment>
<sequence>MAGQPKYEQALAKLRELAGNPLAAVVREEMRRDLPGSRRPPADSTVADWTAGRRIPRQDKDLNLFLSALHRLAQANRPHPPVRLPSQQQWYDMAREAKDARHKKTAALAIPAPSAPRTPTSQLGWEGEVAGSQAWHLMKPGSEDLAEALKQQATEVVGRLAELYDDARPALADDPWHDKNLARRIADRTNQLSRMIWPDGQSDLSPAEATLLALLPFLYQTHRSRTAAGLSHVEPTNLAQSASCDRERRSYEVLLRGHEPLIRQGERGHLNDRPDGRREIGWWLFHQWANRQPGQLHSLRAAMNSEDTGIGAILDPELLHRLLSCVHATPHELYGAALEGHLRNDAFPLDLGGRGWQHVRERLLGLMFAIAHGLAIEVMDLSSAVVRHVGIPEPLDPGRLLDTVQNARWNLSGDVIGLRADCDHPAAVAALTEHTHRVESLLRAARRAAVRHLGRLPVYANADQVRETDTDGNPVGTVTRFRLDEERVQALLMGENLYRERGLAIRELYQNALDACRYRQVREQARNGRDYDGYPGRITFVQGVDENGRHFLQCRDNGIGMDETMLSEVFSRAGVRFTDLPQYAEERQEWQNQGITIHPNSRFGIGVLSYFMLADEIRVTTCHMDGAHGRLTEFSVLITGPGHYFRVRPSGRPGTIGTTVRLYLRDGDKAPSCVRELGRLLGIAEFRTTAEHGTQRAEWVPGVLRPRRDLGFEHDGFEADGRLVPWAAGPRGADGQVVWCESGGGVLVDGIFTEPRARCGVLADPADLRRLRGAVVNLTGESRPRRLSVDRSEILDDDIHTEVERLVKAALPTLLSADPPLVDAEWLADVSGLSPRLADIVTEAAGIAGHKLELHGHPSCVSTAGFFPQDVHIVHGTDSGSSEMAVFPGRTPAGTMYGDPDPATQLWRLLGQRPNDELAALTEIVPELARVTHVLPARPSDGLLRTACLHGWADRSWPNADFHRKEISTPGHALSIASFCGASYQEVVERMRQLRLPGPELPGGDTPIDAINLALLSRDLRGLTLNSGAGSPSWLDVNVPVPPGHLVNAHFVLDISVSDAAHRMRVFGFSVPEVDRLPQTPEVRTLRLLSVELNGKRPWLDPTRPVTIGQVLLAATELAQPVQEVVRELRSYGFRVEVGAAHERLADDLIRQGTEWGWEPADWRDLEGAKAVPPGVLASTSARLGIPLHKVASRLQKLGLGIPAPLPEQTDDADPLILSSDACGGRPWLPVGAEISLRHIAQAAVETGLPPAEVVSRLRAYGLLTPGNPLPASAERSDVTLLELDGESSQLPSDRPVSVRQVIRLSGRLGMSPQAVIDRLAQYGLATQLKAGPAQARAFDTALVRMASQRSFREQLLLDWDRPVPLHHMLSTPAKLLLDPQEVEERLRAFGFRIPEYDPDRLDDTDRNLCLRRHSLGNSGEGEDLPLGLSNPISDFLLIARLADIPVSELVPRLERLGVDLQRVIDAVRAALPDVPGLVREDPQTQDA</sequence>
<evidence type="ECO:0000313" key="4">
    <source>
        <dbReference type="Proteomes" id="UP000235945"/>
    </source>
</evidence>
<accession>A0A2N8NXZ5</accession>
<dbReference type="EMBL" id="LGUI01000003">
    <property type="protein sequence ID" value="PNE33640.1"/>
    <property type="molecule type" value="Genomic_DNA"/>
</dbReference>
<dbReference type="Pfam" id="PF24410">
    <property type="entry name" value="wHTH-HSP90_Na-assoc"/>
    <property type="match status" value="5"/>
</dbReference>
<feature type="domain" description="wHTH-Hsp90 Na associated" evidence="2">
    <location>
        <begin position="1211"/>
        <end position="1263"/>
    </location>
</feature>
<proteinExistence type="predicted"/>
<name>A0A2N8NXZ5_STREU</name>
<dbReference type="InterPro" id="IPR036890">
    <property type="entry name" value="HATPase_C_sf"/>
</dbReference>